<dbReference type="Proteomes" id="UP001081709">
    <property type="component" value="Unassembled WGS sequence"/>
</dbReference>
<protein>
    <submittedName>
        <fullName evidence="2">WYL domain-containing protein</fullName>
    </submittedName>
</protein>
<evidence type="ECO:0000259" key="1">
    <source>
        <dbReference type="Pfam" id="PF13280"/>
    </source>
</evidence>
<dbReference type="PANTHER" id="PTHR34580:SF3">
    <property type="entry name" value="PROTEIN PAFB"/>
    <property type="match status" value="1"/>
</dbReference>
<evidence type="ECO:0000313" key="3">
    <source>
        <dbReference type="Proteomes" id="UP001081709"/>
    </source>
</evidence>
<dbReference type="PANTHER" id="PTHR34580">
    <property type="match status" value="1"/>
</dbReference>
<dbReference type="EMBL" id="JAPMKV010000001">
    <property type="protein sequence ID" value="MCX7443713.1"/>
    <property type="molecule type" value="Genomic_DNA"/>
</dbReference>
<sequence>MTVKDEPLERLTNLTFAFLDAEQNGGRRLLTPSWVRDNVAGYSDRGEEASRKMFRRDIGVLRAAGVPIEIVANPDDSGQTGYRLQSEEYSLPELSFTPGEATVLALAGDMGLGRQLAAFARSGWTKLAAAGASRELGTVPVVSMVNDTAHLAPQTLDTLLTACRLGRRIRFSYSRGPVGQVSTRQMDVWGLVNHRDRLYIVGHDTDRDAVRCFRITRVRDIVAAGPASVVRPVDADLQLLVAEALRRGRELVDVRFTAPPGSAGELTGAAEYLGNHSHLLRNVDRDWFVRTAAAHAPQVIVTEPDDIRRSVIETLSASASASCHGAGAVLPGEETP</sequence>
<dbReference type="PROSITE" id="PS52050">
    <property type="entry name" value="WYL"/>
    <property type="match status" value="1"/>
</dbReference>
<name>A0ABT3WNU6_9CORY</name>
<dbReference type="InterPro" id="IPR026881">
    <property type="entry name" value="WYL_dom"/>
</dbReference>
<evidence type="ECO:0000313" key="2">
    <source>
        <dbReference type="EMBL" id="MCX7443713.1"/>
    </source>
</evidence>
<feature type="domain" description="WYL" evidence="1">
    <location>
        <begin position="155"/>
        <end position="221"/>
    </location>
</feature>
<dbReference type="Pfam" id="PF13280">
    <property type="entry name" value="WYL"/>
    <property type="match status" value="1"/>
</dbReference>
<comment type="caution">
    <text evidence="2">The sequence shown here is derived from an EMBL/GenBank/DDBJ whole genome shotgun (WGS) entry which is preliminary data.</text>
</comment>
<reference evidence="2" key="1">
    <citation type="submission" date="2022-11" db="EMBL/GenBank/DDBJ databases">
        <title>Corynebacterium sp. isolated from Penguins.</title>
        <authorList>
            <person name="Sedlar K."/>
            <person name="Svec P."/>
        </authorList>
    </citation>
    <scope>NUCLEOTIDE SEQUENCE</scope>
    <source>
        <strain evidence="2">P7003</strain>
    </source>
</reference>
<proteinExistence type="predicted"/>
<dbReference type="RefSeq" id="WP_267186010.1">
    <property type="nucleotide sequence ID" value="NZ_JAPMKV010000001.1"/>
</dbReference>
<keyword evidence="3" id="KW-1185">Reference proteome</keyword>
<accession>A0ABT3WNU6</accession>
<gene>
    <name evidence="2" type="ORF">OS125_00420</name>
</gene>
<dbReference type="InterPro" id="IPR051534">
    <property type="entry name" value="CBASS_pafABC_assoc_protein"/>
</dbReference>
<organism evidence="2 3">
    <name type="scientific">Corynebacterium pygosceleis</name>
    <dbReference type="NCBI Taxonomy" id="2800406"/>
    <lineage>
        <taxon>Bacteria</taxon>
        <taxon>Bacillati</taxon>
        <taxon>Actinomycetota</taxon>
        <taxon>Actinomycetes</taxon>
        <taxon>Mycobacteriales</taxon>
        <taxon>Corynebacteriaceae</taxon>
        <taxon>Corynebacterium</taxon>
    </lineage>
</organism>